<proteinExistence type="predicted"/>
<evidence type="ECO:0000313" key="2">
    <source>
        <dbReference type="EMBL" id="MBZ2166765.1"/>
    </source>
</evidence>
<feature type="coiled-coil region" evidence="1">
    <location>
        <begin position="41"/>
        <end position="75"/>
    </location>
</feature>
<dbReference type="Proteomes" id="UP000825933">
    <property type="component" value="Unassembled WGS sequence"/>
</dbReference>
<reference evidence="3" key="1">
    <citation type="journal article" date="2022" name="Microbiol. Resour. Announc.">
        <title>Draft Genome Sequence of a Methanogenic Archaeon from West Spitsbergen Permafrost.</title>
        <authorList>
            <person name="Trubitsyn V."/>
            <person name="Rivkina E."/>
            <person name="Shcherbakova V."/>
        </authorList>
    </citation>
    <scope>NUCLEOTIDE SEQUENCE [LARGE SCALE GENOMIC DNA]</scope>
    <source>
        <strain evidence="3">VT</strain>
    </source>
</reference>
<name>A0A8T5V519_9EURY</name>
<keyword evidence="3" id="KW-1185">Reference proteome</keyword>
<evidence type="ECO:0000256" key="1">
    <source>
        <dbReference type="SAM" id="Coils"/>
    </source>
</evidence>
<dbReference type="EMBL" id="JAIOUQ010000014">
    <property type="protein sequence ID" value="MBZ2166765.1"/>
    <property type="molecule type" value="Genomic_DNA"/>
</dbReference>
<sequence>MFDPKKIMDSAVDQVQKQATGMATGRTSGRTSGGSEIDELIYRMTRDMEDLRTKNQELSDRLNDFERQFNHLRDLINRNNRY</sequence>
<protein>
    <submittedName>
        <fullName evidence="2">Uncharacterized protein</fullName>
    </submittedName>
</protein>
<accession>A0A8T5V519</accession>
<keyword evidence="1" id="KW-0175">Coiled coil</keyword>
<evidence type="ECO:0000313" key="3">
    <source>
        <dbReference type="Proteomes" id="UP000825933"/>
    </source>
</evidence>
<comment type="caution">
    <text evidence="2">The sequence shown here is derived from an EMBL/GenBank/DDBJ whole genome shotgun (WGS) entry which is preliminary data.</text>
</comment>
<gene>
    <name evidence="2" type="ORF">K8N75_12030</name>
</gene>
<dbReference type="AlphaFoldDB" id="A0A8T5V519"/>
<organism evidence="2 3">
    <name type="scientific">Methanobacterium spitsbergense</name>
    <dbReference type="NCBI Taxonomy" id="2874285"/>
    <lineage>
        <taxon>Archaea</taxon>
        <taxon>Methanobacteriati</taxon>
        <taxon>Methanobacteriota</taxon>
        <taxon>Methanomada group</taxon>
        <taxon>Methanobacteria</taxon>
        <taxon>Methanobacteriales</taxon>
        <taxon>Methanobacteriaceae</taxon>
        <taxon>Methanobacterium</taxon>
    </lineage>
</organism>
<dbReference type="RefSeq" id="WP_223792301.1">
    <property type="nucleotide sequence ID" value="NZ_JAIOUQ010000014.1"/>
</dbReference>